<proteinExistence type="predicted"/>
<dbReference type="Pfam" id="PF04120">
    <property type="entry name" value="Iron_permease"/>
    <property type="match status" value="1"/>
</dbReference>
<dbReference type="FunCoup" id="A0A194XJT3">
    <property type="interactions" value="243"/>
</dbReference>
<gene>
    <name evidence="2" type="ORF">LY89DRAFT_558829</name>
</gene>
<dbReference type="AlphaFoldDB" id="A0A194XJT3"/>
<dbReference type="STRING" id="149040.A0A194XJT3"/>
<keyword evidence="3" id="KW-1185">Reference proteome</keyword>
<evidence type="ECO:0000313" key="3">
    <source>
        <dbReference type="Proteomes" id="UP000070700"/>
    </source>
</evidence>
<dbReference type="InParanoid" id="A0A194XJT3"/>
<feature type="transmembrane region" description="Helical" evidence="1">
    <location>
        <begin position="354"/>
        <end position="376"/>
    </location>
</feature>
<dbReference type="RefSeq" id="XP_018074840.1">
    <property type="nucleotide sequence ID" value="XM_018208427.1"/>
</dbReference>
<sequence length="421" mass="47523">ITNAAGSYIVFITTIVLLVLWAILGGVFGATQTWQIVMQDASSIQCYVSDTLLMRQQQNGFIELLKTIGELRSRNQTLVRILRTLSPGQRHEVLAHRRRSVILRRRQKVDSKDGPWLKKWFDIMCDGMAIAFGSLPSLALYVVGVGIWIVLGKMLAFDNTWQLYMNTGVAVELTLTSIFLQHVRRRHTQWLRETLRNIEDVDCELEQRIRSITGDATPNEAVILEPPARRFVERGIDGYAHLVGSGLGATLSFAVFTVWLGIGHVLSWNANWLLIIGSWTGLVGFVDAFVLRNVGYRQHCILDDQVRALEEQDFALYSLLGLPAPKVDCSESMKMEKRLNYRISNWFVVTTAKWYVLLAALGVVALVLAVATALRWSETGQLIANTPTMIIEGFLLLVLIQAHNIAIVKRWFEFGAVLERR</sequence>
<reference evidence="2 3" key="1">
    <citation type="submission" date="2015-10" db="EMBL/GenBank/DDBJ databases">
        <title>Full genome of DAOMC 229536 Phialocephala scopiformis, a fungal endophyte of spruce producing the potent anti-insectan compound rugulosin.</title>
        <authorList>
            <consortium name="DOE Joint Genome Institute"/>
            <person name="Walker A.K."/>
            <person name="Frasz S.L."/>
            <person name="Seifert K.A."/>
            <person name="Miller J.D."/>
            <person name="Mondo S.J."/>
            <person name="Labutti K."/>
            <person name="Lipzen A."/>
            <person name="Dockter R."/>
            <person name="Kennedy M."/>
            <person name="Grigoriev I.V."/>
            <person name="Spatafora J.W."/>
        </authorList>
    </citation>
    <scope>NUCLEOTIDE SEQUENCE [LARGE SCALE GENOMIC DNA]</scope>
    <source>
        <strain evidence="2 3">CBS 120377</strain>
    </source>
</reference>
<dbReference type="InterPro" id="IPR007251">
    <property type="entry name" value="Iron_permease_Fet4"/>
</dbReference>
<evidence type="ECO:0000256" key="1">
    <source>
        <dbReference type="SAM" id="Phobius"/>
    </source>
</evidence>
<dbReference type="Proteomes" id="UP000070700">
    <property type="component" value="Unassembled WGS sequence"/>
</dbReference>
<dbReference type="GeneID" id="28818153"/>
<feature type="transmembrane region" description="Helical" evidence="1">
    <location>
        <begin position="272"/>
        <end position="291"/>
    </location>
</feature>
<feature type="transmembrane region" description="Helical" evidence="1">
    <location>
        <begin position="239"/>
        <end position="260"/>
    </location>
</feature>
<keyword evidence="1" id="KW-0472">Membrane</keyword>
<keyword evidence="1" id="KW-1133">Transmembrane helix</keyword>
<dbReference type="KEGG" id="psco:LY89DRAFT_558829"/>
<protein>
    <submittedName>
        <fullName evidence="2">Low affinity iron permease</fullName>
    </submittedName>
</protein>
<keyword evidence="1" id="KW-0812">Transmembrane</keyword>
<dbReference type="OrthoDB" id="2224262at2759"/>
<feature type="transmembrane region" description="Helical" evidence="1">
    <location>
        <begin position="382"/>
        <end position="400"/>
    </location>
</feature>
<feature type="non-terminal residue" evidence="2">
    <location>
        <position position="421"/>
    </location>
</feature>
<dbReference type="GO" id="GO:0055085">
    <property type="term" value="P:transmembrane transport"/>
    <property type="evidence" value="ECO:0007669"/>
    <property type="project" value="InterPro"/>
</dbReference>
<accession>A0A194XJT3</accession>
<feature type="transmembrane region" description="Helical" evidence="1">
    <location>
        <begin position="163"/>
        <end position="183"/>
    </location>
</feature>
<feature type="transmembrane region" description="Helical" evidence="1">
    <location>
        <begin position="6"/>
        <end position="28"/>
    </location>
</feature>
<dbReference type="EMBL" id="KQ947409">
    <property type="protein sequence ID" value="KUJ20485.1"/>
    <property type="molecule type" value="Genomic_DNA"/>
</dbReference>
<name>A0A194XJT3_MOLSC</name>
<feature type="non-terminal residue" evidence="2">
    <location>
        <position position="1"/>
    </location>
</feature>
<feature type="transmembrane region" description="Helical" evidence="1">
    <location>
        <begin position="128"/>
        <end position="151"/>
    </location>
</feature>
<evidence type="ECO:0000313" key="2">
    <source>
        <dbReference type="EMBL" id="KUJ20485.1"/>
    </source>
</evidence>
<organism evidence="2 3">
    <name type="scientific">Mollisia scopiformis</name>
    <name type="common">Conifer needle endophyte fungus</name>
    <name type="synonym">Phialocephala scopiformis</name>
    <dbReference type="NCBI Taxonomy" id="149040"/>
    <lineage>
        <taxon>Eukaryota</taxon>
        <taxon>Fungi</taxon>
        <taxon>Dikarya</taxon>
        <taxon>Ascomycota</taxon>
        <taxon>Pezizomycotina</taxon>
        <taxon>Leotiomycetes</taxon>
        <taxon>Helotiales</taxon>
        <taxon>Mollisiaceae</taxon>
        <taxon>Mollisia</taxon>
    </lineage>
</organism>